<reference evidence="2 3" key="1">
    <citation type="submission" date="2020-08" db="EMBL/GenBank/DDBJ databases">
        <title>Genomic Encyclopedia of Type Strains, Phase III (KMG-III): the genomes of soil and plant-associated and newly described type strains.</title>
        <authorList>
            <person name="Whitman W."/>
        </authorList>
    </citation>
    <scope>NUCLEOTIDE SEQUENCE [LARGE SCALE GENOMIC DNA]</scope>
    <source>
        <strain evidence="2 3">CECT 3287</strain>
    </source>
</reference>
<accession>A0A7W5ALP1</accession>
<name>A0A7W5ALP1_9ACTN</name>
<evidence type="ECO:0000256" key="1">
    <source>
        <dbReference type="SAM" id="Phobius"/>
    </source>
</evidence>
<feature type="transmembrane region" description="Helical" evidence="1">
    <location>
        <begin position="20"/>
        <end position="37"/>
    </location>
</feature>
<evidence type="ECO:0000313" key="3">
    <source>
        <dbReference type="Proteomes" id="UP000590749"/>
    </source>
</evidence>
<gene>
    <name evidence="2" type="ORF">FHR83_006086</name>
</gene>
<comment type="caution">
    <text evidence="2">The sequence shown here is derived from an EMBL/GenBank/DDBJ whole genome shotgun (WGS) entry which is preliminary data.</text>
</comment>
<dbReference type="Proteomes" id="UP000590749">
    <property type="component" value="Unassembled WGS sequence"/>
</dbReference>
<keyword evidence="1" id="KW-0472">Membrane</keyword>
<feature type="transmembrane region" description="Helical" evidence="1">
    <location>
        <begin position="147"/>
        <end position="165"/>
    </location>
</feature>
<proteinExistence type="predicted"/>
<keyword evidence="1" id="KW-1133">Transmembrane helix</keyword>
<keyword evidence="3" id="KW-1185">Reference proteome</keyword>
<dbReference type="EMBL" id="JACHXF010000014">
    <property type="protein sequence ID" value="MBB3098391.1"/>
    <property type="molecule type" value="Genomic_DNA"/>
</dbReference>
<evidence type="ECO:0000313" key="2">
    <source>
        <dbReference type="EMBL" id="MBB3098391.1"/>
    </source>
</evidence>
<organism evidence="2 3">
    <name type="scientific">Actinoplanes campanulatus</name>
    <dbReference type="NCBI Taxonomy" id="113559"/>
    <lineage>
        <taxon>Bacteria</taxon>
        <taxon>Bacillati</taxon>
        <taxon>Actinomycetota</taxon>
        <taxon>Actinomycetes</taxon>
        <taxon>Micromonosporales</taxon>
        <taxon>Micromonosporaceae</taxon>
        <taxon>Actinoplanes</taxon>
    </lineage>
</organism>
<keyword evidence="1" id="KW-0812">Transmembrane</keyword>
<dbReference type="AlphaFoldDB" id="A0A7W5ALP1"/>
<protein>
    <submittedName>
        <fullName evidence="2">Uncharacterized protein</fullName>
    </submittedName>
</protein>
<feature type="transmembrane region" description="Helical" evidence="1">
    <location>
        <begin position="106"/>
        <end position="127"/>
    </location>
</feature>
<sequence>MGIRGGMALGNRYKTAPGAGTLAALILVLVFGSPWYADWAQENTSPDTAGGWWLRLLAWPHWSFDTDDSLRDVIVGDLKAILVVVLTALFLYLLPGSQLARARGTISQFFAGWAAYIFAGGFAALLATLFLSNPSLLGAFNAAGSGAQYGLFTGWIVGLASLGGWRGTH</sequence>
<feature type="transmembrane region" description="Helical" evidence="1">
    <location>
        <begin position="73"/>
        <end position="94"/>
    </location>
</feature>